<comment type="caution">
    <text evidence="2">The sequence shown here is derived from an EMBL/GenBank/DDBJ whole genome shotgun (WGS) entry which is preliminary data.</text>
</comment>
<reference evidence="2 3" key="1">
    <citation type="submission" date="2017-01" db="EMBL/GenBank/DDBJ databases">
        <title>Genome sequencing of Rhodoferax fermentans JCM 7819.</title>
        <authorList>
            <person name="Kim Y.J."/>
            <person name="Farh M.E.-A."/>
            <person name="Yang D.-C."/>
        </authorList>
    </citation>
    <scope>NUCLEOTIDE SEQUENCE [LARGE SCALE GENOMIC DNA]</scope>
    <source>
        <strain evidence="2 3">JCM 7819</strain>
    </source>
</reference>
<dbReference type="EMBL" id="MTJN01000002">
    <property type="protein sequence ID" value="OOV06359.1"/>
    <property type="molecule type" value="Genomic_DNA"/>
</dbReference>
<evidence type="ECO:0000256" key="1">
    <source>
        <dbReference type="SAM" id="Phobius"/>
    </source>
</evidence>
<protein>
    <submittedName>
        <fullName evidence="2">Uncharacterized protein</fullName>
    </submittedName>
</protein>
<dbReference type="Proteomes" id="UP000190750">
    <property type="component" value="Unassembled WGS sequence"/>
</dbReference>
<gene>
    <name evidence="2" type="ORF">RF819_06130</name>
</gene>
<accession>A0A1T1AQH3</accession>
<feature type="transmembrane region" description="Helical" evidence="1">
    <location>
        <begin position="85"/>
        <end position="106"/>
    </location>
</feature>
<name>A0A1T1AQH3_RHOFE</name>
<keyword evidence="3" id="KW-1185">Reference proteome</keyword>
<proteinExistence type="predicted"/>
<dbReference type="AlphaFoldDB" id="A0A1T1AQH3"/>
<keyword evidence="1" id="KW-0812">Transmembrane</keyword>
<keyword evidence="1" id="KW-1133">Transmembrane helix</keyword>
<evidence type="ECO:0000313" key="2">
    <source>
        <dbReference type="EMBL" id="OOV06359.1"/>
    </source>
</evidence>
<evidence type="ECO:0000313" key="3">
    <source>
        <dbReference type="Proteomes" id="UP000190750"/>
    </source>
</evidence>
<dbReference type="STRING" id="28066.RF819_06130"/>
<sequence>MRASAVCRSNRAGGLTAGARMYGAGPQDYSLELGDVLKKCSVCGTTVRRRDCHKNRYGEYICRPCQANGMRFTPRRQLIHGGKKWLIRFVALVLMTGFFVVLFWWLGQLLAPSSSLDVLDQLR</sequence>
<organism evidence="2 3">
    <name type="scientific">Rhodoferax fermentans</name>
    <dbReference type="NCBI Taxonomy" id="28066"/>
    <lineage>
        <taxon>Bacteria</taxon>
        <taxon>Pseudomonadati</taxon>
        <taxon>Pseudomonadota</taxon>
        <taxon>Betaproteobacteria</taxon>
        <taxon>Burkholderiales</taxon>
        <taxon>Comamonadaceae</taxon>
        <taxon>Rhodoferax</taxon>
    </lineage>
</organism>
<keyword evidence="1" id="KW-0472">Membrane</keyword>